<feature type="compositionally biased region" description="Low complexity" evidence="1">
    <location>
        <begin position="533"/>
        <end position="545"/>
    </location>
</feature>
<dbReference type="EMBL" id="JAOPJZ010000019">
    <property type="protein sequence ID" value="MCU4753629.1"/>
    <property type="molecule type" value="Genomic_DNA"/>
</dbReference>
<dbReference type="AlphaFoldDB" id="A0AAP2ZAC2"/>
<sequence>MSGGTVEISVADTTVTLSDGAGNRFEIEAVGWDETDHSLGIPFSMTERRSGRASKLTFHSSSITLDAVREDGVSVDRDHIETNERRQLPDRRNLIWITGLIGVWIRFDGPAVIDQRGPDGCEITFPHPTVVTIAGQSTVNAPSHTVTVPRTPAGIAEAISVFATPFTATDPQRTSLLRRGHPPRIEYGDSVSIPDAVAASVSDTGIVLEVPPTLEVLFPAATLATYLGARVETVDRETPVLKIPARDRHWTFAPGKRFSDEAAAMLRRVFFLDVAVRWQERSDTDWVETDAFALLDIEPERCLEAPMATRVDRYLSADFERVSPLFPRWHAWVYAEPTYEHAAVLPHLVSTFTQVLPVTENGTPTVDEDRASNGPGSDTPDDPHVGWLGRTRPAGVRGYELTPAALRHRQRYLDEGEAIDVALVVGPDADTDRFRAARAAYRVNLPPIRCTVYRKPSRRELRATIEDGADWCHVIGNCEEGLPTADGPLQVGALEESGIQAALLEGRVETSVARELLEAGSQAVATADERATSDTSTTGMTTSDTPLTPSDAHADEAIDTFLRGVIGGFTIDLARRFAISSSRPHNGATHSTSTASTDGQGPPVESSSSDLSLEVYGDGITELWSFDQIQVFPLEITPAGSEQFRVRIPTWYTDAGLGFGGLILEAWHIGGNPFDVTLEWYELKELLETRWYLPVVDGTLYRPDEIGPFYPFV</sequence>
<dbReference type="Proteomes" id="UP001321047">
    <property type="component" value="Unassembled WGS sequence"/>
</dbReference>
<organism evidence="2 3">
    <name type="scientific">Natronosalvus hydrolyticus</name>
    <dbReference type="NCBI Taxonomy" id="2979988"/>
    <lineage>
        <taxon>Archaea</taxon>
        <taxon>Methanobacteriati</taxon>
        <taxon>Methanobacteriota</taxon>
        <taxon>Stenosarchaea group</taxon>
        <taxon>Halobacteria</taxon>
        <taxon>Halobacteriales</taxon>
        <taxon>Natrialbaceae</taxon>
        <taxon>Natronosalvus</taxon>
    </lineage>
</organism>
<feature type="region of interest" description="Disordered" evidence="1">
    <location>
        <begin position="359"/>
        <end position="391"/>
    </location>
</feature>
<evidence type="ECO:0000256" key="1">
    <source>
        <dbReference type="SAM" id="MobiDB-lite"/>
    </source>
</evidence>
<proteinExistence type="predicted"/>
<name>A0AAP2ZAC2_9EURY</name>
<comment type="caution">
    <text evidence="2">The sequence shown here is derived from an EMBL/GenBank/DDBJ whole genome shotgun (WGS) entry which is preliminary data.</text>
</comment>
<feature type="region of interest" description="Disordered" evidence="1">
    <location>
        <begin position="522"/>
        <end position="552"/>
    </location>
</feature>
<keyword evidence="3" id="KW-1185">Reference proteome</keyword>
<accession>A0AAP2ZAC2</accession>
<feature type="compositionally biased region" description="Polar residues" evidence="1">
    <location>
        <begin position="582"/>
        <end position="599"/>
    </location>
</feature>
<gene>
    <name evidence="2" type="ORF">OB919_16820</name>
</gene>
<evidence type="ECO:0000313" key="2">
    <source>
        <dbReference type="EMBL" id="MCU4753629.1"/>
    </source>
</evidence>
<dbReference type="RefSeq" id="WP_342809939.1">
    <property type="nucleotide sequence ID" value="NZ_JAOPJZ010000019.1"/>
</dbReference>
<reference evidence="2 3" key="1">
    <citation type="submission" date="2022-09" db="EMBL/GenBank/DDBJ databases">
        <title>Enrichment on poylsaccharides allowed isolation of novel metabolic and taxonomic groups of Haloarchaea.</title>
        <authorList>
            <person name="Sorokin D.Y."/>
            <person name="Elcheninov A.G."/>
            <person name="Khizhniak T.V."/>
            <person name="Kolganova T.V."/>
            <person name="Kublanov I.V."/>
        </authorList>
    </citation>
    <scope>NUCLEOTIDE SEQUENCE [LARGE SCALE GENOMIC DNA]</scope>
    <source>
        <strain evidence="2 3">AArc-curdl1</strain>
    </source>
</reference>
<protein>
    <submittedName>
        <fullName evidence="2">Uncharacterized protein</fullName>
    </submittedName>
</protein>
<feature type="region of interest" description="Disordered" evidence="1">
    <location>
        <begin position="582"/>
        <end position="610"/>
    </location>
</feature>
<evidence type="ECO:0000313" key="3">
    <source>
        <dbReference type="Proteomes" id="UP001321047"/>
    </source>
</evidence>